<proteinExistence type="predicted"/>
<name>A0A127KA82_9RHOO</name>
<dbReference type="Pfam" id="PF13444">
    <property type="entry name" value="Acetyltransf_5"/>
    <property type="match status" value="1"/>
</dbReference>
<evidence type="ECO:0000313" key="3">
    <source>
        <dbReference type="Proteomes" id="UP000036902"/>
    </source>
</evidence>
<dbReference type="KEGG" id="thu:AC731_019055"/>
<keyword evidence="3" id="KW-1185">Reference proteome</keyword>
<dbReference type="Proteomes" id="UP000036902">
    <property type="component" value="Chromosome"/>
</dbReference>
<dbReference type="Gene3D" id="3.40.630.30">
    <property type="match status" value="1"/>
</dbReference>
<accession>A0A127KA82</accession>
<feature type="region of interest" description="Disordered" evidence="1">
    <location>
        <begin position="135"/>
        <end position="158"/>
    </location>
</feature>
<dbReference type="EMBL" id="CP014646">
    <property type="protein sequence ID" value="AMO38856.1"/>
    <property type="molecule type" value="Genomic_DNA"/>
</dbReference>
<dbReference type="RefSeq" id="WP_048708490.1">
    <property type="nucleotide sequence ID" value="NZ_CP014646.1"/>
</dbReference>
<dbReference type="InterPro" id="IPR016181">
    <property type="entry name" value="Acyl_CoA_acyltransferase"/>
</dbReference>
<gene>
    <name evidence="2" type="ORF">AC731_019055</name>
</gene>
<dbReference type="InterPro" id="IPR022484">
    <property type="entry name" value="PEP-CTERM/exosrtase_acylTfrase"/>
</dbReference>
<evidence type="ECO:0008006" key="4">
    <source>
        <dbReference type="Google" id="ProtNLM"/>
    </source>
</evidence>
<dbReference type="SUPFAM" id="SSF55729">
    <property type="entry name" value="Acyl-CoA N-acyltransferases (Nat)"/>
    <property type="match status" value="1"/>
</dbReference>
<dbReference type="AlphaFoldDB" id="A0A127KA82"/>
<dbReference type="NCBIfam" id="TIGR03694">
    <property type="entry name" value="exosort_acyl"/>
    <property type="match status" value="1"/>
</dbReference>
<evidence type="ECO:0000313" key="2">
    <source>
        <dbReference type="EMBL" id="AMO38856.1"/>
    </source>
</evidence>
<protein>
    <recommendedName>
        <fullName evidence="4">GNAT family N-acetyltransferase</fullName>
    </recommendedName>
</protein>
<evidence type="ECO:0000256" key="1">
    <source>
        <dbReference type="SAM" id="MobiDB-lite"/>
    </source>
</evidence>
<dbReference type="STRING" id="1134435.AC731_019055"/>
<sequence>MYDIEADQEQELSMETIYFSFEEVLPGTSAYERYLEARYEIFCEELGRVEPPNAMSSNGKPIETDQYDPYSRHFLATHKPTQTVAGFVRVILPNLHGLNVTPRYTIDRPLPYADARDDNTGEISRMAIAPHFRRRHADQGKIQGSPEEEMSGKREGARRHQPELVLGMYREVYQLCRQLGIDYCVAAMDSHFSRLLVALGFPFVPVGPVNEAVSPPRRVFLISALEMERSLGEREASLLEFMRAGGETRPAG</sequence>
<reference evidence="3" key="1">
    <citation type="submission" date="2016-03" db="EMBL/GenBank/DDBJ databases">
        <authorList>
            <person name="Ma C."/>
            <person name="Zhou S."/>
            <person name="Yang G."/>
        </authorList>
    </citation>
    <scope>NUCLEOTIDE SEQUENCE [LARGE SCALE GENOMIC DNA]</scope>
    <source>
        <strain evidence="3">SgZ-1</strain>
    </source>
</reference>
<organism evidence="2 3">
    <name type="scientific">Thauera humireducens</name>
    <dbReference type="NCBI Taxonomy" id="1134435"/>
    <lineage>
        <taxon>Bacteria</taxon>
        <taxon>Pseudomonadati</taxon>
        <taxon>Pseudomonadota</taxon>
        <taxon>Betaproteobacteria</taxon>
        <taxon>Rhodocyclales</taxon>
        <taxon>Zoogloeaceae</taxon>
        <taxon>Thauera</taxon>
    </lineage>
</organism>